<organism evidence="1 2">
    <name type="scientific">Streptomyces adustus</name>
    <dbReference type="NCBI Taxonomy" id="1609272"/>
    <lineage>
        <taxon>Bacteria</taxon>
        <taxon>Bacillati</taxon>
        <taxon>Actinomycetota</taxon>
        <taxon>Actinomycetes</taxon>
        <taxon>Kitasatosporales</taxon>
        <taxon>Streptomycetaceae</taxon>
        <taxon>Streptomyces</taxon>
    </lineage>
</organism>
<protein>
    <submittedName>
        <fullName evidence="1">Uncharacterized protein</fullName>
    </submittedName>
</protein>
<dbReference type="OrthoDB" id="3812886at2"/>
<dbReference type="EMBL" id="VJZD01000173">
    <property type="protein sequence ID" value="MPY35683.1"/>
    <property type="molecule type" value="Genomic_DNA"/>
</dbReference>
<keyword evidence="2" id="KW-1185">Reference proteome</keyword>
<dbReference type="AlphaFoldDB" id="A0A5N8VKA3"/>
<dbReference type="RefSeq" id="WP_152893395.1">
    <property type="nucleotide sequence ID" value="NZ_VJZD01000173.1"/>
</dbReference>
<accession>A0A5N8VKA3</accession>
<dbReference type="Proteomes" id="UP000325849">
    <property type="component" value="Unassembled WGS sequence"/>
</dbReference>
<comment type="caution">
    <text evidence="1">The sequence shown here is derived from an EMBL/GenBank/DDBJ whole genome shotgun (WGS) entry which is preliminary data.</text>
</comment>
<evidence type="ECO:0000313" key="1">
    <source>
        <dbReference type="EMBL" id="MPY35683.1"/>
    </source>
</evidence>
<name>A0A5N8VKA3_9ACTN</name>
<gene>
    <name evidence="1" type="ORF">FNH09_31955</name>
</gene>
<reference evidence="1 2" key="1">
    <citation type="submission" date="2019-07" db="EMBL/GenBank/DDBJ databases">
        <title>New species of Amycolatopsis and Streptomyces.</title>
        <authorList>
            <person name="Duangmal K."/>
            <person name="Teo W.F.A."/>
            <person name="Lipun K."/>
        </authorList>
    </citation>
    <scope>NUCLEOTIDE SEQUENCE [LARGE SCALE GENOMIC DNA]</scope>
    <source>
        <strain evidence="1 2">NBRC 109810</strain>
    </source>
</reference>
<proteinExistence type="predicted"/>
<evidence type="ECO:0000313" key="2">
    <source>
        <dbReference type="Proteomes" id="UP000325849"/>
    </source>
</evidence>
<sequence>MSCRTAEPVPRLGDREPRVLLAQVREGEARRPLVARFAAMGFERSPGALSPSVFWWREGGFTQVATQDDAGLHIKLTREAMDLTARLAGG</sequence>